<feature type="domain" description="AAA+ ATPase" evidence="3">
    <location>
        <begin position="212"/>
        <end position="395"/>
    </location>
</feature>
<organism evidence="4 5">
    <name type="scientific">Candidatus Magasanikbacteria bacterium GW2011_GWC2_37_14</name>
    <dbReference type="NCBI Taxonomy" id="1619046"/>
    <lineage>
        <taxon>Bacteria</taxon>
        <taxon>Candidatus Magasanikiibacteriota</taxon>
    </lineage>
</organism>
<dbReference type="SUPFAM" id="SSF52540">
    <property type="entry name" value="P-loop containing nucleoside triphosphate hydrolases"/>
    <property type="match status" value="1"/>
</dbReference>
<dbReference type="PATRIC" id="fig|1619046.3.peg.557"/>
<dbReference type="PANTHER" id="PTHR32039">
    <property type="entry name" value="MAGNESIUM-CHELATASE SUBUNIT CHLI"/>
    <property type="match status" value="1"/>
</dbReference>
<dbReference type="SUPFAM" id="SSF54211">
    <property type="entry name" value="Ribosomal protein S5 domain 2-like"/>
    <property type="match status" value="1"/>
</dbReference>
<proteinExistence type="inferred from homology"/>
<evidence type="ECO:0000313" key="4">
    <source>
        <dbReference type="EMBL" id="KKQ27526.1"/>
    </source>
</evidence>
<dbReference type="InterPro" id="IPR027417">
    <property type="entry name" value="P-loop_NTPase"/>
</dbReference>
<dbReference type="Gene3D" id="3.40.50.300">
    <property type="entry name" value="P-loop containing nucleotide triphosphate hydrolases"/>
    <property type="match status" value="1"/>
</dbReference>
<dbReference type="InterPro" id="IPR004482">
    <property type="entry name" value="Mg_chelat-rel"/>
</dbReference>
<dbReference type="Pfam" id="PF13335">
    <property type="entry name" value="Mg_chelatase_C"/>
    <property type="match status" value="1"/>
</dbReference>
<dbReference type="Proteomes" id="UP000034849">
    <property type="component" value="Unassembled WGS sequence"/>
</dbReference>
<reference evidence="4 5" key="1">
    <citation type="journal article" date="2015" name="Nature">
        <title>rRNA introns, odd ribosomes, and small enigmatic genomes across a large radiation of phyla.</title>
        <authorList>
            <person name="Brown C.T."/>
            <person name="Hug L.A."/>
            <person name="Thomas B.C."/>
            <person name="Sharon I."/>
            <person name="Castelle C.J."/>
            <person name="Singh A."/>
            <person name="Wilkins M.J."/>
            <person name="Williams K.H."/>
            <person name="Banfield J.F."/>
        </authorList>
    </citation>
    <scope>NUCLEOTIDE SEQUENCE [LARGE SCALE GENOMIC DNA]</scope>
</reference>
<protein>
    <submittedName>
        <fullName evidence="4">Mg chelatase, subunit ChlI</fullName>
    </submittedName>
</protein>
<dbReference type="InterPro" id="IPR003593">
    <property type="entry name" value="AAA+_ATPase"/>
</dbReference>
<dbReference type="InterPro" id="IPR020568">
    <property type="entry name" value="Ribosomal_Su5_D2-typ_SF"/>
</dbReference>
<evidence type="ECO:0000256" key="1">
    <source>
        <dbReference type="ARBA" id="ARBA00006354"/>
    </source>
</evidence>
<evidence type="ECO:0000313" key="5">
    <source>
        <dbReference type="Proteomes" id="UP000034849"/>
    </source>
</evidence>
<gene>
    <name evidence="4" type="ORF">US42_C0008G0037</name>
</gene>
<dbReference type="STRING" id="1619046.US42_C0008G0037"/>
<dbReference type="GO" id="GO:0005524">
    <property type="term" value="F:ATP binding"/>
    <property type="evidence" value="ECO:0007669"/>
    <property type="project" value="InterPro"/>
</dbReference>
<dbReference type="Gene3D" id="3.30.230.10">
    <property type="match status" value="1"/>
</dbReference>
<dbReference type="InterPro" id="IPR045006">
    <property type="entry name" value="CHLI-like"/>
</dbReference>
<comment type="caution">
    <text evidence="4">The sequence shown here is derived from an EMBL/GenBank/DDBJ whole genome shotgun (WGS) entry which is preliminary data.</text>
</comment>
<dbReference type="NCBIfam" id="TIGR00368">
    <property type="entry name" value="YifB family Mg chelatase-like AAA ATPase"/>
    <property type="match status" value="1"/>
</dbReference>
<dbReference type="PANTHER" id="PTHR32039:SF7">
    <property type="entry name" value="COMPETENCE PROTEIN COMM"/>
    <property type="match status" value="1"/>
</dbReference>
<dbReference type="InterPro" id="IPR000523">
    <property type="entry name" value="Mg_chelatse_chII-like_cat_dom"/>
</dbReference>
<dbReference type="InterPro" id="IPR014721">
    <property type="entry name" value="Ribsml_uS5_D2-typ_fold_subgr"/>
</dbReference>
<name>A0A0G0JHC9_9BACT</name>
<dbReference type="Pfam" id="PF01078">
    <property type="entry name" value="Mg_chelatase"/>
    <property type="match status" value="1"/>
</dbReference>
<keyword evidence="2" id="KW-0175">Coiled coil</keyword>
<dbReference type="AlphaFoldDB" id="A0A0G0JHC9"/>
<dbReference type="CDD" id="cd00009">
    <property type="entry name" value="AAA"/>
    <property type="match status" value="1"/>
</dbReference>
<comment type="similarity">
    <text evidence="1">Belongs to the Mg-chelatase subunits D/I family. ComM subfamily.</text>
</comment>
<dbReference type="Pfam" id="PF13541">
    <property type="entry name" value="ChlI"/>
    <property type="match status" value="1"/>
</dbReference>
<sequence>MFTKINSATVIGLDCAPVEVEVNLGKGFPGFSIIGLPDTAIKEAKDRIRTMWRNSEMKFPGGHNILVNLAPADVHKEGSSFDLPIAVGIYTASEAPELNLTDSLFVGELALDGTLRHTTGILPLAIFAWKKGFKKLFVPSVNAAEASLIKEINIYPVKTFSQLIAHLNNLEEIIPVTPEEIGDTETLISEMDMAFVKGQEFVKRALEIAAAGAHNILLSGPPGSGKTLLARTLPTILPKMSREEIIEVTKIYSVAGTLPMGSALVSERPFRSPHHSASAVALVGGGKFPHPGEISLAHRGVLFLDEFPEFPRTVLENLRQPLEDGVVTVSRAQGTISFPARFTLVASQNPCPCGYFSDPDRHCICTPLQINNYKKKVSGPILDRIDLHVEVPRIKFEKLNKDELGESSEKIRERVESARQKQRQRLQNTNLQSNSEMRAQEIKEFCKLNDESVNLMRQAVNQMHLSTRSYHRLLKIARTIADLANCENIQTTHLAEALQYRAKSD</sequence>
<accession>A0A0G0JHC9</accession>
<evidence type="ECO:0000259" key="3">
    <source>
        <dbReference type="SMART" id="SM00382"/>
    </source>
</evidence>
<dbReference type="EMBL" id="LBSX01000008">
    <property type="protein sequence ID" value="KKQ27526.1"/>
    <property type="molecule type" value="Genomic_DNA"/>
</dbReference>
<feature type="coiled-coil region" evidence="2">
    <location>
        <begin position="401"/>
        <end position="432"/>
    </location>
</feature>
<evidence type="ECO:0000256" key="2">
    <source>
        <dbReference type="SAM" id="Coils"/>
    </source>
</evidence>
<dbReference type="SMART" id="SM00382">
    <property type="entry name" value="AAA"/>
    <property type="match status" value="1"/>
</dbReference>
<dbReference type="InterPro" id="IPR025158">
    <property type="entry name" value="Mg_chelat-rel_C"/>
</dbReference>